<keyword evidence="2" id="KW-0630">Potassium</keyword>
<keyword evidence="1" id="KW-0472">Membrane</keyword>
<dbReference type="Gene3D" id="3.30.465.10">
    <property type="match status" value="1"/>
</dbReference>
<evidence type="ECO:0000259" key="4">
    <source>
        <dbReference type="PROSITE" id="PS51202"/>
    </source>
</evidence>
<evidence type="ECO:0000256" key="1">
    <source>
        <dbReference type="ARBA" id="ARBA00022519"/>
    </source>
</evidence>
<gene>
    <name evidence="5" type="ORF">CNECB9_4350008</name>
</gene>
<dbReference type="GO" id="GO:0008324">
    <property type="term" value="F:monoatomic cation transmembrane transporter activity"/>
    <property type="evidence" value="ECO:0007669"/>
    <property type="project" value="InterPro"/>
</dbReference>
<dbReference type="InterPro" id="IPR005170">
    <property type="entry name" value="Transptr-assoc_dom"/>
</dbReference>
<accession>A0A1K0JJJ6</accession>
<name>A0A1K0JJJ6_CUPNE</name>
<dbReference type="PROSITE" id="PS51202">
    <property type="entry name" value="RCK_C"/>
    <property type="match status" value="1"/>
</dbReference>
<protein>
    <submittedName>
        <fullName evidence="5">NhaP-type Na+/H+ and K+/H+ antiporters with a unique C-terminal domain</fullName>
    </submittedName>
</protein>
<dbReference type="SUPFAM" id="SSF56176">
    <property type="entry name" value="FAD-binding/transporter-associated domain-like"/>
    <property type="match status" value="1"/>
</dbReference>
<dbReference type="SMART" id="SM01091">
    <property type="entry name" value="CorC_HlyC"/>
    <property type="match status" value="1"/>
</dbReference>
<evidence type="ECO:0000313" key="5">
    <source>
        <dbReference type="EMBL" id="SCU84579.1"/>
    </source>
</evidence>
<dbReference type="GO" id="GO:0050660">
    <property type="term" value="F:flavin adenine dinucleotide binding"/>
    <property type="evidence" value="ECO:0007669"/>
    <property type="project" value="InterPro"/>
</dbReference>
<feature type="region of interest" description="Disordered" evidence="3">
    <location>
        <begin position="162"/>
        <end position="183"/>
    </location>
</feature>
<proteinExistence type="predicted"/>
<dbReference type="InterPro" id="IPR016169">
    <property type="entry name" value="FAD-bd_PCMH_sub2"/>
</dbReference>
<keyword evidence="1" id="KW-0997">Cell inner membrane</keyword>
<feature type="domain" description="RCK C-terminal" evidence="4">
    <location>
        <begin position="1"/>
        <end position="68"/>
    </location>
</feature>
<feature type="compositionally biased region" description="Basic and acidic residues" evidence="3">
    <location>
        <begin position="171"/>
        <end position="183"/>
    </location>
</feature>
<evidence type="ECO:0000256" key="2">
    <source>
        <dbReference type="ARBA" id="ARBA00022958"/>
    </source>
</evidence>
<organism evidence="5">
    <name type="scientific">Cupriavidus necator</name>
    <name type="common">Alcaligenes eutrophus</name>
    <name type="synonym">Ralstonia eutropha</name>
    <dbReference type="NCBI Taxonomy" id="106590"/>
    <lineage>
        <taxon>Bacteria</taxon>
        <taxon>Pseudomonadati</taxon>
        <taxon>Pseudomonadota</taxon>
        <taxon>Betaproteobacteria</taxon>
        <taxon>Burkholderiales</taxon>
        <taxon>Burkholderiaceae</taxon>
        <taxon>Cupriavidus</taxon>
    </lineage>
</organism>
<evidence type="ECO:0000256" key="3">
    <source>
        <dbReference type="SAM" id="MobiDB-lite"/>
    </source>
</evidence>
<keyword evidence="1" id="KW-1003">Cell membrane</keyword>
<dbReference type="GO" id="GO:0006813">
    <property type="term" value="P:potassium ion transport"/>
    <property type="evidence" value="ECO:0007669"/>
    <property type="project" value="InterPro"/>
</dbReference>
<dbReference type="Pfam" id="PF02080">
    <property type="entry name" value="TrkA_C"/>
    <property type="match status" value="1"/>
</dbReference>
<dbReference type="Pfam" id="PF03471">
    <property type="entry name" value="CorC_HlyC"/>
    <property type="match status" value="1"/>
</dbReference>
<dbReference type="InterPro" id="IPR036318">
    <property type="entry name" value="FAD-bd_PCMH-like_sf"/>
</dbReference>
<dbReference type="InterPro" id="IPR006037">
    <property type="entry name" value="RCK_C"/>
</dbReference>
<dbReference type="AlphaFoldDB" id="A0A1K0JJJ6"/>
<sequence length="183" mass="19549">MQFEVGPNAPVENVRADQLELPPRCRLLTVARDDALAALDQTVLRAGDSVSVLAPVTTLPMLSALFQAQGRAPTWEQASHDFLLSGDALLRDVAALYGTRALTPEEEPLTLESAMQRAFTSPPVEGDSVAIAGLPLTVTRMEGAQILQVGLLLPRLDGDSGGRLWPRRRKDGAERGGEGAEAE</sequence>
<dbReference type="EMBL" id="FMSH01000374">
    <property type="protein sequence ID" value="SCU84579.1"/>
    <property type="molecule type" value="Genomic_DNA"/>
</dbReference>
<reference evidence="5" key="1">
    <citation type="submission" date="2016-09" db="EMBL/GenBank/DDBJ databases">
        <authorList>
            <person name="Capua I."/>
            <person name="De Benedictis P."/>
            <person name="Joannis T."/>
            <person name="Lombin L.H."/>
            <person name="Cattoli G."/>
        </authorList>
    </citation>
    <scope>NUCLEOTIDE SEQUENCE</scope>
    <source>
        <strain evidence="5">B9</strain>
    </source>
</reference>